<evidence type="ECO:0000313" key="4">
    <source>
        <dbReference type="Proteomes" id="UP001300496"/>
    </source>
</evidence>
<dbReference type="RefSeq" id="WP_261606016.1">
    <property type="nucleotide sequence ID" value="NZ_JAODOR010000004.1"/>
</dbReference>
<comment type="caution">
    <text evidence="3">The sequence shown here is derived from an EMBL/GenBank/DDBJ whole genome shotgun (WGS) entry which is preliminary data.</text>
</comment>
<feature type="compositionally biased region" description="Polar residues" evidence="1">
    <location>
        <begin position="30"/>
        <end position="42"/>
    </location>
</feature>
<feature type="signal peptide" evidence="2">
    <location>
        <begin position="1"/>
        <end position="28"/>
    </location>
</feature>
<organism evidence="3 4">
    <name type="scientific">Microbacterium memoriense</name>
    <dbReference type="NCBI Taxonomy" id="2978350"/>
    <lineage>
        <taxon>Bacteria</taxon>
        <taxon>Bacillati</taxon>
        <taxon>Actinomycetota</taxon>
        <taxon>Actinomycetes</taxon>
        <taxon>Micrococcales</taxon>
        <taxon>Microbacteriaceae</taxon>
        <taxon>Microbacterium</taxon>
    </lineage>
</organism>
<feature type="chain" id="PRO_5045367245" evidence="2">
    <location>
        <begin position="29"/>
        <end position="196"/>
    </location>
</feature>
<keyword evidence="2" id="KW-0732">Signal</keyword>
<keyword evidence="4" id="KW-1185">Reference proteome</keyword>
<proteinExistence type="predicted"/>
<evidence type="ECO:0000256" key="1">
    <source>
        <dbReference type="SAM" id="MobiDB-lite"/>
    </source>
</evidence>
<evidence type="ECO:0000256" key="2">
    <source>
        <dbReference type="SAM" id="SignalP"/>
    </source>
</evidence>
<accession>A0ABT2PBS7</accession>
<dbReference type="PROSITE" id="PS51257">
    <property type="entry name" value="PROKAR_LIPOPROTEIN"/>
    <property type="match status" value="1"/>
</dbReference>
<dbReference type="Proteomes" id="UP001300496">
    <property type="component" value="Unassembled WGS sequence"/>
</dbReference>
<feature type="compositionally biased region" description="Low complexity" evidence="1">
    <location>
        <begin position="49"/>
        <end position="61"/>
    </location>
</feature>
<gene>
    <name evidence="3" type="ORF">N4R40_03730</name>
</gene>
<feature type="region of interest" description="Disordered" evidence="1">
    <location>
        <begin position="29"/>
        <end position="61"/>
    </location>
</feature>
<dbReference type="EMBL" id="JAODOR010000004">
    <property type="protein sequence ID" value="MCT9001478.1"/>
    <property type="molecule type" value="Genomic_DNA"/>
</dbReference>
<evidence type="ECO:0000313" key="3">
    <source>
        <dbReference type="EMBL" id="MCT9001478.1"/>
    </source>
</evidence>
<sequence>MASARVIPTAVLASLGALSLLLTGCATSAQPSPTETTVTTAPNPDPSDGAAEPMPTTTATAGASEATCDNLVSEEILTDLTVQGWTYRQDPFTVGDLTLEEGMQCMWADFTTASGNLLLFGWAPITEDEAVVAQDQLVAQGWTIEEASDGVYVTEDGMQAPTVDENGYGMTYEFGDGWVTVSDTKQNLLLIERPLG</sequence>
<protein>
    <submittedName>
        <fullName evidence="3">Nitrate ABC transporter substrate-binding protein</fullName>
    </submittedName>
</protein>
<reference evidence="3 4" key="1">
    <citation type="journal article" date="2024" name="Int. J. Syst. Evol. Microbiol.">
        <title>Microbacterium memoriense sp. nov., a member of the Actinomycetota from marine beach sediment of the north coast of Portugal.</title>
        <authorList>
            <person name="Santos J.D.N.D."/>
            <person name="Klimek D."/>
            <person name="Calusinska M."/>
            <person name="Lobo-da-Cunha A."/>
            <person name="Catita J."/>
            <person name="Goncalves H."/>
            <person name="Gonzalez I."/>
            <person name="Lage O.M."/>
        </authorList>
    </citation>
    <scope>NUCLEOTIDE SEQUENCE [LARGE SCALE GENOMIC DNA]</scope>
    <source>
        <strain evidence="3 4">PMIC_1C1B</strain>
    </source>
</reference>
<name>A0ABT2PBS7_9MICO</name>